<dbReference type="STRING" id="33097.A0A150G3K8"/>
<feature type="compositionally biased region" description="Gly residues" evidence="1">
    <location>
        <begin position="521"/>
        <end position="541"/>
    </location>
</feature>
<gene>
    <name evidence="3" type="ORF">GPECTOR_67g302</name>
</gene>
<evidence type="ECO:0000256" key="1">
    <source>
        <dbReference type="SAM" id="MobiDB-lite"/>
    </source>
</evidence>
<keyword evidence="2" id="KW-0812">Transmembrane</keyword>
<name>A0A150G3K8_GONPE</name>
<feature type="compositionally biased region" description="Low complexity" evidence="1">
    <location>
        <begin position="434"/>
        <end position="454"/>
    </location>
</feature>
<keyword evidence="2" id="KW-0472">Membrane</keyword>
<protein>
    <submittedName>
        <fullName evidence="3">Uncharacterized protein</fullName>
    </submittedName>
</protein>
<accession>A0A150G3K8</accession>
<feature type="region of interest" description="Disordered" evidence="1">
    <location>
        <begin position="434"/>
        <end position="472"/>
    </location>
</feature>
<feature type="region of interest" description="Disordered" evidence="1">
    <location>
        <begin position="496"/>
        <end position="557"/>
    </location>
</feature>
<dbReference type="AlphaFoldDB" id="A0A150G3K8"/>
<sequence length="557" mass="58052">MDSIVPYFVQSAVSVWEDPTNPAGWQQFSRLTLVAEIRPGPGLEDAKRPTCPSFTAPLQLDTRSTDLYLDEGRRFQGVKQLRFTLEGLSYREFFLCERQVRLLQQMPGNGANSTLAVLPPAAEPTQAYSIQIDKAVGPRSCPTRSDMCNVGTNFRNCRSNCEDYFGAQFSCNGGVYTCYLNNAYYNNYALKVKYSRAADGTGSYVPDFTFPGLGGGANAMPYGFVRQFATGNFSGGPAAGPVFQLRNITPPNANGLRTQPGSFSITVRSSSDPWLSYMAATGGSGYFGVAKRTLVASGVVLVVVGCLGTLFWCLALFTAWRLLCSRHRPTSRPPGVQGYAWDLANRYGGSYAPAIGVPVHGTGHDGMPTAQPLYGAAGQYSHEPVTGMPATGYPYPYPPYGVAPGGPYGNPYGVPAYPPGAQVEMAQYPYGYGYPPAPAPDSQQQQQAAAQGYGYPPPPGTQAPGGAAQTAAGGADAGATAAYAYPYSYPYPQYGQPPQAAPAAASPGSGGATASLLPAGAEGGPSGAGPSGFPAAGGAGPSGSNPAGSQPSAYPKA</sequence>
<evidence type="ECO:0000256" key="2">
    <source>
        <dbReference type="SAM" id="Phobius"/>
    </source>
</evidence>
<comment type="caution">
    <text evidence="3">The sequence shown here is derived from an EMBL/GenBank/DDBJ whole genome shotgun (WGS) entry which is preliminary data.</text>
</comment>
<reference evidence="4" key="1">
    <citation type="journal article" date="2016" name="Nat. Commun.">
        <title>The Gonium pectorale genome demonstrates co-option of cell cycle regulation during the evolution of multicellularity.</title>
        <authorList>
            <person name="Hanschen E.R."/>
            <person name="Marriage T.N."/>
            <person name="Ferris P.J."/>
            <person name="Hamaji T."/>
            <person name="Toyoda A."/>
            <person name="Fujiyama A."/>
            <person name="Neme R."/>
            <person name="Noguchi H."/>
            <person name="Minakuchi Y."/>
            <person name="Suzuki M."/>
            <person name="Kawai-Toyooka H."/>
            <person name="Smith D.R."/>
            <person name="Sparks H."/>
            <person name="Anderson J."/>
            <person name="Bakaric R."/>
            <person name="Luria V."/>
            <person name="Karger A."/>
            <person name="Kirschner M.W."/>
            <person name="Durand P.M."/>
            <person name="Michod R.E."/>
            <person name="Nozaki H."/>
            <person name="Olson B.J."/>
        </authorList>
    </citation>
    <scope>NUCLEOTIDE SEQUENCE [LARGE SCALE GENOMIC DNA]</scope>
    <source>
        <strain evidence="4">NIES-2863</strain>
    </source>
</reference>
<organism evidence="3 4">
    <name type="scientific">Gonium pectorale</name>
    <name type="common">Green alga</name>
    <dbReference type="NCBI Taxonomy" id="33097"/>
    <lineage>
        <taxon>Eukaryota</taxon>
        <taxon>Viridiplantae</taxon>
        <taxon>Chlorophyta</taxon>
        <taxon>core chlorophytes</taxon>
        <taxon>Chlorophyceae</taxon>
        <taxon>CS clade</taxon>
        <taxon>Chlamydomonadales</taxon>
        <taxon>Volvocaceae</taxon>
        <taxon>Gonium</taxon>
    </lineage>
</organism>
<feature type="compositionally biased region" description="Low complexity" evidence="1">
    <location>
        <begin position="496"/>
        <end position="520"/>
    </location>
</feature>
<dbReference type="OrthoDB" id="535914at2759"/>
<dbReference type="EMBL" id="LSYV01000068">
    <property type="protein sequence ID" value="KXZ44462.1"/>
    <property type="molecule type" value="Genomic_DNA"/>
</dbReference>
<evidence type="ECO:0000313" key="3">
    <source>
        <dbReference type="EMBL" id="KXZ44462.1"/>
    </source>
</evidence>
<feature type="compositionally biased region" description="Low complexity" evidence="1">
    <location>
        <begin position="542"/>
        <end position="557"/>
    </location>
</feature>
<proteinExistence type="predicted"/>
<keyword evidence="4" id="KW-1185">Reference proteome</keyword>
<keyword evidence="2" id="KW-1133">Transmembrane helix</keyword>
<dbReference type="Proteomes" id="UP000075714">
    <property type="component" value="Unassembled WGS sequence"/>
</dbReference>
<feature type="compositionally biased region" description="Low complexity" evidence="1">
    <location>
        <begin position="462"/>
        <end position="472"/>
    </location>
</feature>
<evidence type="ECO:0000313" key="4">
    <source>
        <dbReference type="Proteomes" id="UP000075714"/>
    </source>
</evidence>
<feature type="transmembrane region" description="Helical" evidence="2">
    <location>
        <begin position="299"/>
        <end position="323"/>
    </location>
</feature>